<dbReference type="PANTHER" id="PTHR22028">
    <property type="entry name" value="SFI1 SPINDLE BODY DOMAIN-CONTAINING PROTEIN-RELATED"/>
    <property type="match status" value="1"/>
</dbReference>
<evidence type="ECO:0000313" key="2">
    <source>
        <dbReference type="EMBL" id="CAF4414119.1"/>
    </source>
</evidence>
<accession>A0A820PXP6</accession>
<dbReference type="AlphaFoldDB" id="A0A820PXP6"/>
<dbReference type="InterPro" id="IPR013665">
    <property type="entry name" value="Sfi1_dom"/>
</dbReference>
<dbReference type="EMBL" id="CAJOAZ010028025">
    <property type="protein sequence ID" value="CAF4414119.1"/>
    <property type="molecule type" value="Genomic_DNA"/>
</dbReference>
<reference evidence="2" key="1">
    <citation type="submission" date="2021-02" db="EMBL/GenBank/DDBJ databases">
        <authorList>
            <person name="Nowell W R."/>
        </authorList>
    </citation>
    <scope>NUCLEOTIDE SEQUENCE</scope>
</reference>
<evidence type="ECO:0000259" key="1">
    <source>
        <dbReference type="Pfam" id="PF08457"/>
    </source>
</evidence>
<dbReference type="Proteomes" id="UP000663844">
    <property type="component" value="Unassembled WGS sequence"/>
</dbReference>
<gene>
    <name evidence="2" type="ORF">OXD698_LOCUS52222</name>
</gene>
<sequence>MQTAEEHHNYKIAQYTFNIWYETIRQDMEIKTRRAVEFYTHLLYRRYFTSWQRYKQQTEIADERAERHYMNRLMINTFKIWQDYTQTEIIRLWRLDDIAKEHNIKRILKNTFIIWRQFPGETKKEREREKRLAEMRLKVKDLLPDYRGTESSSS</sequence>
<dbReference type="InterPro" id="IPR052270">
    <property type="entry name" value="CACF_protein"/>
</dbReference>
<proteinExistence type="predicted"/>
<evidence type="ECO:0000313" key="3">
    <source>
        <dbReference type="Proteomes" id="UP000663844"/>
    </source>
</evidence>
<dbReference type="PANTHER" id="PTHR22028:SF5">
    <property type="entry name" value="COILED-COIL DOMAIN-CONTAINING PROTEIN 191"/>
    <property type="match status" value="1"/>
</dbReference>
<organism evidence="2 3">
    <name type="scientific">Adineta steineri</name>
    <dbReference type="NCBI Taxonomy" id="433720"/>
    <lineage>
        <taxon>Eukaryota</taxon>
        <taxon>Metazoa</taxon>
        <taxon>Spiralia</taxon>
        <taxon>Gnathifera</taxon>
        <taxon>Rotifera</taxon>
        <taxon>Eurotatoria</taxon>
        <taxon>Bdelloidea</taxon>
        <taxon>Adinetida</taxon>
        <taxon>Adinetidae</taxon>
        <taxon>Adineta</taxon>
    </lineage>
</organism>
<protein>
    <recommendedName>
        <fullName evidence="1">Sfi1 spindle body domain-containing protein</fullName>
    </recommendedName>
</protein>
<feature type="non-terminal residue" evidence="2">
    <location>
        <position position="154"/>
    </location>
</feature>
<name>A0A820PXP6_9BILA</name>
<feature type="domain" description="Sfi1 spindle body" evidence="1">
    <location>
        <begin position="2"/>
        <end position="88"/>
    </location>
</feature>
<comment type="caution">
    <text evidence="2">The sequence shown here is derived from an EMBL/GenBank/DDBJ whole genome shotgun (WGS) entry which is preliminary data.</text>
</comment>
<dbReference type="Pfam" id="PF08457">
    <property type="entry name" value="Sfi1"/>
    <property type="match status" value="1"/>
</dbReference>